<reference evidence="3" key="1">
    <citation type="submission" date="2025-08" db="UniProtKB">
        <authorList>
            <consortium name="RefSeq"/>
        </authorList>
    </citation>
    <scope>IDENTIFICATION</scope>
    <source>
        <tissue evidence="3">Young leaves</tissue>
    </source>
</reference>
<feature type="transmembrane region" description="Helical" evidence="1">
    <location>
        <begin position="64"/>
        <end position="86"/>
    </location>
</feature>
<keyword evidence="1" id="KW-0812">Transmembrane</keyword>
<dbReference type="AlphaFoldDB" id="A0A6J1EY31"/>
<dbReference type="RefSeq" id="XP_022932819.1">
    <property type="nucleotide sequence ID" value="XM_023077051.1"/>
</dbReference>
<dbReference type="GeneID" id="111439279"/>
<dbReference type="Proteomes" id="UP000504609">
    <property type="component" value="Unplaced"/>
</dbReference>
<name>A0A6J1EY31_CUCMO</name>
<evidence type="ECO:0000313" key="2">
    <source>
        <dbReference type="Proteomes" id="UP000504609"/>
    </source>
</evidence>
<dbReference type="InterPro" id="IPR053288">
    <property type="entry name" value="TGD_Bridge_Protein"/>
</dbReference>
<gene>
    <name evidence="3" type="primary">LOC111439279</name>
</gene>
<proteinExistence type="predicted"/>
<organism evidence="2 3">
    <name type="scientific">Cucurbita moschata</name>
    <name type="common">Winter crookneck squash</name>
    <name type="synonym">Cucurbita pepo var. moschata</name>
    <dbReference type="NCBI Taxonomy" id="3662"/>
    <lineage>
        <taxon>Eukaryota</taxon>
        <taxon>Viridiplantae</taxon>
        <taxon>Streptophyta</taxon>
        <taxon>Embryophyta</taxon>
        <taxon>Tracheophyta</taxon>
        <taxon>Spermatophyta</taxon>
        <taxon>Magnoliopsida</taxon>
        <taxon>eudicotyledons</taxon>
        <taxon>Gunneridae</taxon>
        <taxon>Pentapetalae</taxon>
        <taxon>rosids</taxon>
        <taxon>fabids</taxon>
        <taxon>Cucurbitales</taxon>
        <taxon>Cucurbitaceae</taxon>
        <taxon>Cucurbiteae</taxon>
        <taxon>Cucurbita</taxon>
    </lineage>
</organism>
<evidence type="ECO:0000313" key="3">
    <source>
        <dbReference type="RefSeq" id="XP_022932819.1"/>
    </source>
</evidence>
<protein>
    <submittedName>
        <fullName evidence="3">Keratin, type II cytoskeletal 2 epidermal isoform X1</fullName>
    </submittedName>
</protein>
<feature type="transmembrane region" description="Helical" evidence="1">
    <location>
        <begin position="37"/>
        <end position="58"/>
    </location>
</feature>
<keyword evidence="2" id="KW-1185">Reference proteome</keyword>
<dbReference type="PANTHER" id="PTHR34201">
    <property type="entry name" value="GLYCINE-RICH PROTEIN"/>
    <property type="match status" value="1"/>
</dbReference>
<accession>A0A6J1EY31</accession>
<keyword evidence="1" id="KW-0472">Membrane</keyword>
<dbReference type="PANTHER" id="PTHR34201:SF1">
    <property type="entry name" value="GLYCINE-RICH PROTEIN"/>
    <property type="match status" value="1"/>
</dbReference>
<dbReference type="KEGG" id="cmos:111439279"/>
<sequence length="144" mass="15020">MPRNMNGSRHEGGEDESGMLWKLPVLKSSRIGRLGPAFGLGVGCGVGFGIGLVGGAGFGPGIPGLQLGFGLGAGCGVGLGFGYGAGRGIAQDDKRRYSNVGDLLNGRQSIFPHRDEIGALVDELALNTKKLIRVTAQEIDKWKR</sequence>
<evidence type="ECO:0000256" key="1">
    <source>
        <dbReference type="SAM" id="Phobius"/>
    </source>
</evidence>
<keyword evidence="1" id="KW-1133">Transmembrane helix</keyword>